<dbReference type="Gene3D" id="3.20.20.70">
    <property type="entry name" value="Aldolase class I"/>
    <property type="match status" value="1"/>
</dbReference>
<comment type="similarity">
    <text evidence="1">Belongs to the NADH:flavin oxidoreductase/NADH oxidase family.</text>
</comment>
<feature type="region of interest" description="Disordered" evidence="5">
    <location>
        <begin position="139"/>
        <end position="162"/>
    </location>
</feature>
<evidence type="ECO:0000313" key="8">
    <source>
        <dbReference type="Proteomes" id="UP000078237"/>
    </source>
</evidence>
<keyword evidence="8" id="KW-1185">Reference proteome</keyword>
<dbReference type="PANTHER" id="PTHR43656:SF2">
    <property type="entry name" value="BINDING OXIDOREDUCTASE, PUTATIVE (AFU_ORTHOLOGUE AFUA_2G08260)-RELATED"/>
    <property type="match status" value="1"/>
</dbReference>
<dbReference type="VEuPathDB" id="FungiDB:MMYC01_206128"/>
<dbReference type="GO" id="GO:0010181">
    <property type="term" value="F:FMN binding"/>
    <property type="evidence" value="ECO:0007669"/>
    <property type="project" value="InterPro"/>
</dbReference>
<evidence type="ECO:0000256" key="4">
    <source>
        <dbReference type="ARBA" id="ARBA00023002"/>
    </source>
</evidence>
<dbReference type="Proteomes" id="UP000078237">
    <property type="component" value="Unassembled WGS sequence"/>
</dbReference>
<feature type="compositionally biased region" description="Low complexity" evidence="5">
    <location>
        <begin position="147"/>
        <end position="159"/>
    </location>
</feature>
<evidence type="ECO:0000256" key="3">
    <source>
        <dbReference type="ARBA" id="ARBA00022643"/>
    </source>
</evidence>
<sequence length="453" mass="48848">MGVASDLLIAQPLTLKCGLTLQNRLVKAAMAEALCDSQGLPNERLFALYKHWSEGGWGLIITGTVPIHFLHPTTPDTQPLAVAASSSTNPPPGNVLVDSAHLGQPGDAAFTTSLPDSAHIPAYSAWARASRATSTPATPTIVQLNHPGRQSPRGSGSRGLFTPPMAPSAIPLSLGEGWVAWLLQLLALPTPREMTQGDIADVVGQFARAARIVAEAGFDGVEIHGAHGYLISQFLAESSNRRTDAYGGSPANRARFAVEVVRAVREATRGYERFCVGIKVNSVDHQREAELGEFVEQLRMIVDAGVDFVEISGGIMRIRRYMAWGPDGPQPEQKSERTKAREAFFLEFAQVIRKEFQDVPLMVTGGFSSRIGMEKAVSDGGCDLVGLARPAVVNPSLPSNVIFNSEFEDQDAKLYRKKNSPSWIFNALGVLAVRAGKETRREGEQVDSALNTI</sequence>
<protein>
    <submittedName>
        <fullName evidence="7">NADPH dehydrogenase</fullName>
    </submittedName>
</protein>
<dbReference type="InterPro" id="IPR051799">
    <property type="entry name" value="NADH_flavin_oxidoreductase"/>
</dbReference>
<dbReference type="EMBL" id="LCTW02000152">
    <property type="protein sequence ID" value="KXX77632.1"/>
    <property type="molecule type" value="Genomic_DNA"/>
</dbReference>
<dbReference type="PANTHER" id="PTHR43656">
    <property type="entry name" value="BINDING OXIDOREDUCTASE, PUTATIVE (AFU_ORTHOLOGUE AFUA_2G08260)-RELATED"/>
    <property type="match status" value="1"/>
</dbReference>
<dbReference type="GO" id="GO:0016491">
    <property type="term" value="F:oxidoreductase activity"/>
    <property type="evidence" value="ECO:0007669"/>
    <property type="project" value="UniProtKB-KW"/>
</dbReference>
<reference evidence="7 8" key="1">
    <citation type="journal article" date="2016" name="Genome Announc.">
        <title>Genome Sequence of Madurella mycetomatis mm55, Isolated from a Human Mycetoma Case in Sudan.</title>
        <authorList>
            <person name="Smit S."/>
            <person name="Derks M.F."/>
            <person name="Bervoets S."/>
            <person name="Fahal A."/>
            <person name="van Leeuwen W."/>
            <person name="van Belkum A."/>
            <person name="van de Sande W.W."/>
        </authorList>
    </citation>
    <scope>NUCLEOTIDE SEQUENCE [LARGE SCALE GENOMIC DNA]</scope>
    <source>
        <strain evidence="8">mm55</strain>
    </source>
</reference>
<evidence type="ECO:0000313" key="7">
    <source>
        <dbReference type="EMBL" id="KXX77632.1"/>
    </source>
</evidence>
<keyword evidence="2" id="KW-0285">Flavoprotein</keyword>
<dbReference type="STRING" id="100816.A0A175W212"/>
<dbReference type="InterPro" id="IPR013785">
    <property type="entry name" value="Aldolase_TIM"/>
</dbReference>
<evidence type="ECO:0000256" key="2">
    <source>
        <dbReference type="ARBA" id="ARBA00022630"/>
    </source>
</evidence>
<evidence type="ECO:0000259" key="6">
    <source>
        <dbReference type="Pfam" id="PF00724"/>
    </source>
</evidence>
<evidence type="ECO:0000256" key="1">
    <source>
        <dbReference type="ARBA" id="ARBA00005979"/>
    </source>
</evidence>
<evidence type="ECO:0000256" key="5">
    <source>
        <dbReference type="SAM" id="MobiDB-lite"/>
    </source>
</evidence>
<comment type="caution">
    <text evidence="7">The sequence shown here is derived from an EMBL/GenBank/DDBJ whole genome shotgun (WGS) entry which is preliminary data.</text>
</comment>
<dbReference type="OrthoDB" id="1663137at2759"/>
<feature type="domain" description="NADH:flavin oxidoreductase/NADH oxidase N-terminal" evidence="6">
    <location>
        <begin position="140"/>
        <end position="401"/>
    </location>
</feature>
<gene>
    <name evidence="7" type="ORF">MMYC01_206128</name>
</gene>
<proteinExistence type="inferred from homology"/>
<organism evidence="7 8">
    <name type="scientific">Madurella mycetomatis</name>
    <dbReference type="NCBI Taxonomy" id="100816"/>
    <lineage>
        <taxon>Eukaryota</taxon>
        <taxon>Fungi</taxon>
        <taxon>Dikarya</taxon>
        <taxon>Ascomycota</taxon>
        <taxon>Pezizomycotina</taxon>
        <taxon>Sordariomycetes</taxon>
        <taxon>Sordariomycetidae</taxon>
        <taxon>Sordariales</taxon>
        <taxon>Sordariales incertae sedis</taxon>
        <taxon>Madurella</taxon>
    </lineage>
</organism>
<dbReference type="SUPFAM" id="SSF51395">
    <property type="entry name" value="FMN-linked oxidoreductases"/>
    <property type="match status" value="1"/>
</dbReference>
<dbReference type="Pfam" id="PF00724">
    <property type="entry name" value="Oxidored_FMN"/>
    <property type="match status" value="1"/>
</dbReference>
<keyword evidence="3" id="KW-0288">FMN</keyword>
<dbReference type="AlphaFoldDB" id="A0A175W212"/>
<dbReference type="InterPro" id="IPR001155">
    <property type="entry name" value="OxRdtase_FMN_N"/>
</dbReference>
<name>A0A175W212_9PEZI</name>
<accession>A0A175W212</accession>
<keyword evidence="4" id="KW-0560">Oxidoreductase</keyword>